<accession>A0A0M8MH16</accession>
<dbReference type="SUPFAM" id="SSF48452">
    <property type="entry name" value="TPR-like"/>
    <property type="match status" value="1"/>
</dbReference>
<dbReference type="Gene3D" id="1.25.40.390">
    <property type="match status" value="1"/>
</dbReference>
<dbReference type="EMBL" id="LIYD01000005">
    <property type="protein sequence ID" value="KOS05617.1"/>
    <property type="molecule type" value="Genomic_DNA"/>
</dbReference>
<sequence length="509" mass="55878">MLKKIFFPIVLSAVAVSCTSDYERINIDPNRPTSLPLDYLLSECEILVPASPDAGSKTQRVNFANAGCLMQHMSSTDAGFYAGSFYSSASNTYTFFFDYTYPNTVKNIVNLIALSSEDPNQVNINSMARILKVMEFVRITDLYGDVPYFEAGRGFLDNNFTPRYDEQQDIYMDMLNELQEAGDAFNSGAYIPPTADFIYDGDLEKWKRAANSIMLRLALRLQNVDPASAQSWAQTAISRGLITSEAENITFHFDGQSGSQINTNPNSYTLSPIGANVANLNGLLWGKTFIDMMHNRQDPRLSVVAALKDGNNDPDVQVGLPNGVTANELATLPVTNLDLYSRPAPNMITGSAPWIYMTYAESQLLLAEAIERGYTSGSADAAFASGQASAITLVGVYGTTPTAGEVADYATANPYPATGLEAKLNAIHTEIYLIHAVTFNHIEAWANWRRTGYPVLVPVNPVGNETNGTIPRRLKYSPTEYGVNGENLGEAITRQGPDLFTTRVWWDNN</sequence>
<evidence type="ECO:0000313" key="2">
    <source>
        <dbReference type="Proteomes" id="UP000037755"/>
    </source>
</evidence>
<comment type="caution">
    <text evidence="1">The sequence shown here is derived from an EMBL/GenBank/DDBJ whole genome shotgun (WGS) entry which is preliminary data.</text>
</comment>
<dbReference type="Proteomes" id="UP000037755">
    <property type="component" value="Unassembled WGS sequence"/>
</dbReference>
<keyword evidence="2" id="KW-1185">Reference proteome</keyword>
<dbReference type="InterPro" id="IPR041662">
    <property type="entry name" value="SusD-like_2"/>
</dbReference>
<dbReference type="InterPro" id="IPR011990">
    <property type="entry name" value="TPR-like_helical_dom_sf"/>
</dbReference>
<dbReference type="OrthoDB" id="725917at2"/>
<organism evidence="1 2">
    <name type="scientific">Flavobacterium akiainvivens</name>
    <dbReference type="NCBI Taxonomy" id="1202724"/>
    <lineage>
        <taxon>Bacteria</taxon>
        <taxon>Pseudomonadati</taxon>
        <taxon>Bacteroidota</taxon>
        <taxon>Flavobacteriia</taxon>
        <taxon>Flavobacteriales</taxon>
        <taxon>Flavobacteriaceae</taxon>
        <taxon>Flavobacterium</taxon>
    </lineage>
</organism>
<dbReference type="STRING" id="1202724.AM493_05885"/>
<gene>
    <name evidence="1" type="ORF">AM493_05885</name>
</gene>
<proteinExistence type="predicted"/>
<evidence type="ECO:0008006" key="3">
    <source>
        <dbReference type="Google" id="ProtNLM"/>
    </source>
</evidence>
<dbReference type="Pfam" id="PF12771">
    <property type="entry name" value="SusD-like_2"/>
    <property type="match status" value="1"/>
</dbReference>
<name>A0A0M8MH16_9FLAO</name>
<dbReference type="AlphaFoldDB" id="A0A0M8MH16"/>
<evidence type="ECO:0000313" key="1">
    <source>
        <dbReference type="EMBL" id="KOS05617.1"/>
    </source>
</evidence>
<dbReference type="PROSITE" id="PS51257">
    <property type="entry name" value="PROKAR_LIPOPROTEIN"/>
    <property type="match status" value="1"/>
</dbReference>
<dbReference type="RefSeq" id="WP_054406822.1">
    <property type="nucleotide sequence ID" value="NZ_FOYA01000003.1"/>
</dbReference>
<reference evidence="1 2" key="1">
    <citation type="submission" date="2015-08" db="EMBL/GenBank/DDBJ databases">
        <title>Whole genome sequence of Flavobacterium akiainvivens IK-1T, from decaying Wikstroemia oahuensis, an endemic Hawaiian shrub.</title>
        <authorList>
            <person name="Wan X."/>
            <person name="Hou S."/>
            <person name="Saito J."/>
            <person name="Donachie S."/>
        </authorList>
    </citation>
    <scope>NUCLEOTIDE SEQUENCE [LARGE SCALE GENOMIC DNA]</scope>
    <source>
        <strain evidence="1 2">IK-1</strain>
    </source>
</reference>
<protein>
    <recommendedName>
        <fullName evidence="3">SusD/RagB family nutrient-binding outer membrane lipoprotein</fullName>
    </recommendedName>
</protein>
<dbReference type="PATRIC" id="fig|1202724.3.peg.1218"/>